<dbReference type="EMBL" id="CP002545">
    <property type="protein sequence ID" value="ADY50981.1"/>
    <property type="molecule type" value="Genomic_DNA"/>
</dbReference>
<dbReference type="STRING" id="762903.Pedsa_0399"/>
<feature type="transmembrane region" description="Helical" evidence="1">
    <location>
        <begin position="169"/>
        <end position="196"/>
    </location>
</feature>
<keyword evidence="1" id="KW-0812">Transmembrane</keyword>
<evidence type="ECO:0000313" key="3">
    <source>
        <dbReference type="Proteomes" id="UP000000310"/>
    </source>
</evidence>
<evidence type="ECO:0000313" key="2">
    <source>
        <dbReference type="EMBL" id="ADY50981.1"/>
    </source>
</evidence>
<name>F0S564_PSESL</name>
<sequence length="206" mass="23048">MQEKDIYSELSSIRNLMERSSKFISLSGLSGIMAGVYALIGAFLGYKIVYVPHSALEYRNHYVNDPKVLGQLFLVAFAVLILSLATGVWLTIRQVRKKGENFWNPVSKRLLTSLAIPLFTGGLFILILIYRGDYSIIASACLLFYGLALISGSNYTFSDVKWLGFCEIALGLLSALFPGYGIIFWTIGFGILHIIYGSMMHFKYNK</sequence>
<reference evidence="3" key="2">
    <citation type="submission" date="2011-02" db="EMBL/GenBank/DDBJ databases">
        <title>The complete genome of Pedobacter saltans DSM 12145.</title>
        <authorList>
            <consortium name="US DOE Joint Genome Institute (JGI-PGF)"/>
            <person name="Lucas S."/>
            <person name="Copeland A."/>
            <person name="Lapidus A."/>
            <person name="Bruce D."/>
            <person name="Goodwin L."/>
            <person name="Pitluck S."/>
            <person name="Kyrpides N."/>
            <person name="Mavromatis K."/>
            <person name="Pagani I."/>
            <person name="Ivanova N."/>
            <person name="Ovchinnikova G."/>
            <person name="Lu M."/>
            <person name="Detter J.C."/>
            <person name="Han C."/>
            <person name="Land M."/>
            <person name="Hauser L."/>
            <person name="Markowitz V."/>
            <person name="Cheng J.-F."/>
            <person name="Hugenholtz P."/>
            <person name="Woyke T."/>
            <person name="Wu D."/>
            <person name="Tindall B."/>
            <person name="Pomrenke H.G."/>
            <person name="Brambilla E."/>
            <person name="Klenk H.-P."/>
            <person name="Eisen J.A."/>
        </authorList>
    </citation>
    <scope>NUCLEOTIDE SEQUENCE [LARGE SCALE GENOMIC DNA]</scope>
    <source>
        <strain evidence="3">ATCC 51119 / DSM 12145 / JCM 21818 / LMG 10337 / NBRC 100064 / NCIMB 13643</strain>
    </source>
</reference>
<dbReference type="RefSeq" id="WP_013631484.1">
    <property type="nucleotide sequence ID" value="NC_015177.1"/>
</dbReference>
<keyword evidence="1" id="KW-0472">Membrane</keyword>
<evidence type="ECO:0000256" key="1">
    <source>
        <dbReference type="SAM" id="Phobius"/>
    </source>
</evidence>
<dbReference type="AlphaFoldDB" id="F0S564"/>
<reference evidence="2 3" key="1">
    <citation type="journal article" date="2011" name="Stand. Genomic Sci.">
        <title>Complete genome sequence of the gliding, heparinolytic Pedobacter saltans type strain (113).</title>
        <authorList>
            <person name="Liolios K."/>
            <person name="Sikorski J."/>
            <person name="Lu M."/>
            <person name="Nolan M."/>
            <person name="Lapidus A."/>
            <person name="Lucas S."/>
            <person name="Hammon N."/>
            <person name="Deshpande S."/>
            <person name="Cheng J.F."/>
            <person name="Tapia R."/>
            <person name="Han C."/>
            <person name="Goodwin L."/>
            <person name="Pitluck S."/>
            <person name="Huntemann M."/>
            <person name="Ivanova N."/>
            <person name="Pagani I."/>
            <person name="Mavromatis K."/>
            <person name="Ovchinikova G."/>
            <person name="Pati A."/>
            <person name="Chen A."/>
            <person name="Palaniappan K."/>
            <person name="Land M."/>
            <person name="Hauser L."/>
            <person name="Brambilla E.M."/>
            <person name="Kotsyurbenko O."/>
            <person name="Rohde M."/>
            <person name="Tindall B.J."/>
            <person name="Abt B."/>
            <person name="Goker M."/>
            <person name="Detter J.C."/>
            <person name="Woyke T."/>
            <person name="Bristow J."/>
            <person name="Eisen J.A."/>
            <person name="Markowitz V."/>
            <person name="Hugenholtz P."/>
            <person name="Klenk H.P."/>
            <person name="Kyrpides N.C."/>
        </authorList>
    </citation>
    <scope>NUCLEOTIDE SEQUENCE [LARGE SCALE GENOMIC DNA]</scope>
    <source>
        <strain evidence="3">ATCC 51119 / DSM 12145 / JCM 21818 / LMG 10337 / NBRC 100064 / NCIMB 13643</strain>
    </source>
</reference>
<keyword evidence="1" id="KW-1133">Transmembrane helix</keyword>
<feature type="transmembrane region" description="Helical" evidence="1">
    <location>
        <begin position="23"/>
        <end position="48"/>
    </location>
</feature>
<feature type="transmembrane region" description="Helical" evidence="1">
    <location>
        <begin position="110"/>
        <end position="130"/>
    </location>
</feature>
<dbReference type="KEGG" id="psn:Pedsa_0399"/>
<proteinExistence type="predicted"/>
<gene>
    <name evidence="2" type="ordered locus">Pedsa_0399</name>
</gene>
<accession>F0S564</accession>
<feature type="transmembrane region" description="Helical" evidence="1">
    <location>
        <begin position="68"/>
        <end position="90"/>
    </location>
</feature>
<dbReference type="HOGENOM" id="CLU_091995_0_0_10"/>
<organism evidence="2 3">
    <name type="scientific">Pseudopedobacter saltans (strain ATCC 51119 / DSM 12145 / JCM 21818 / CCUG 39354 / LMG 10337 / NBRC 100064 / NCIMB 13643)</name>
    <name type="common">Pedobacter saltans</name>
    <dbReference type="NCBI Taxonomy" id="762903"/>
    <lineage>
        <taxon>Bacteria</taxon>
        <taxon>Pseudomonadati</taxon>
        <taxon>Bacteroidota</taxon>
        <taxon>Sphingobacteriia</taxon>
        <taxon>Sphingobacteriales</taxon>
        <taxon>Sphingobacteriaceae</taxon>
        <taxon>Pseudopedobacter</taxon>
    </lineage>
</organism>
<dbReference type="eggNOG" id="COG3127">
    <property type="taxonomic scope" value="Bacteria"/>
</dbReference>
<feature type="transmembrane region" description="Helical" evidence="1">
    <location>
        <begin position="136"/>
        <end position="157"/>
    </location>
</feature>
<dbReference type="Proteomes" id="UP000000310">
    <property type="component" value="Chromosome"/>
</dbReference>
<protein>
    <submittedName>
        <fullName evidence="2">Uncharacterized protein</fullName>
    </submittedName>
</protein>
<keyword evidence="3" id="KW-1185">Reference proteome</keyword>